<name>A0ABW3E3F6_9ACTN</name>
<dbReference type="Pfam" id="PF02518">
    <property type="entry name" value="HATPase_c"/>
    <property type="match status" value="1"/>
</dbReference>
<dbReference type="Gene3D" id="3.30.565.10">
    <property type="entry name" value="Histidine kinase-like ATPase, C-terminal domain"/>
    <property type="match status" value="1"/>
</dbReference>
<organism evidence="8 9">
    <name type="scientific">Streptosporangium algeriense</name>
    <dbReference type="NCBI Taxonomy" id="1682748"/>
    <lineage>
        <taxon>Bacteria</taxon>
        <taxon>Bacillati</taxon>
        <taxon>Actinomycetota</taxon>
        <taxon>Actinomycetes</taxon>
        <taxon>Streptosporangiales</taxon>
        <taxon>Streptosporangiaceae</taxon>
        <taxon>Streptosporangium</taxon>
    </lineage>
</organism>
<keyword evidence="5" id="KW-0902">Two-component regulatory system</keyword>
<dbReference type="InterPro" id="IPR004358">
    <property type="entry name" value="Sig_transdc_His_kin-like_C"/>
</dbReference>
<proteinExistence type="predicted"/>
<feature type="domain" description="Histidine kinase/HSP90-like ATPase" evidence="7">
    <location>
        <begin position="2"/>
        <end position="60"/>
    </location>
</feature>
<feature type="region of interest" description="Disordered" evidence="6">
    <location>
        <begin position="1"/>
        <end position="25"/>
    </location>
</feature>
<feature type="compositionally biased region" description="Gly residues" evidence="6">
    <location>
        <begin position="12"/>
        <end position="25"/>
    </location>
</feature>
<comment type="catalytic activity">
    <reaction evidence="1">
        <text>ATP + protein L-histidine = ADP + protein N-phospho-L-histidine.</text>
        <dbReference type="EC" id="2.7.13.3"/>
    </reaction>
</comment>
<evidence type="ECO:0000256" key="5">
    <source>
        <dbReference type="ARBA" id="ARBA00023012"/>
    </source>
</evidence>
<dbReference type="InterPro" id="IPR036890">
    <property type="entry name" value="HATPase_C_sf"/>
</dbReference>
<dbReference type="SUPFAM" id="SSF55874">
    <property type="entry name" value="ATPase domain of HSP90 chaperone/DNA topoisomerase II/histidine kinase"/>
    <property type="match status" value="1"/>
</dbReference>
<dbReference type="InterPro" id="IPR003594">
    <property type="entry name" value="HATPase_dom"/>
</dbReference>
<keyword evidence="9" id="KW-1185">Reference proteome</keyword>
<protein>
    <recommendedName>
        <fullName evidence="2">histidine kinase</fullName>
        <ecNumber evidence="2">2.7.13.3</ecNumber>
    </recommendedName>
</protein>
<accession>A0ABW3E3F6</accession>
<evidence type="ECO:0000256" key="2">
    <source>
        <dbReference type="ARBA" id="ARBA00012438"/>
    </source>
</evidence>
<keyword evidence="8" id="KW-0067">ATP-binding</keyword>
<dbReference type="EC" id="2.7.13.3" evidence="2"/>
<evidence type="ECO:0000313" key="9">
    <source>
        <dbReference type="Proteomes" id="UP001597024"/>
    </source>
</evidence>
<comment type="caution">
    <text evidence="8">The sequence shown here is derived from an EMBL/GenBank/DDBJ whole genome shotgun (WGS) entry which is preliminary data.</text>
</comment>
<dbReference type="CDD" id="cd16917">
    <property type="entry name" value="HATPase_UhpB-NarQ-NarX-like"/>
    <property type="match status" value="1"/>
</dbReference>
<dbReference type="InterPro" id="IPR050482">
    <property type="entry name" value="Sensor_HK_TwoCompSys"/>
</dbReference>
<dbReference type="Proteomes" id="UP001597024">
    <property type="component" value="Unassembled WGS sequence"/>
</dbReference>
<keyword evidence="4" id="KW-0418">Kinase</keyword>
<evidence type="ECO:0000256" key="6">
    <source>
        <dbReference type="SAM" id="MobiDB-lite"/>
    </source>
</evidence>
<evidence type="ECO:0000256" key="3">
    <source>
        <dbReference type="ARBA" id="ARBA00022679"/>
    </source>
</evidence>
<keyword evidence="8" id="KW-0547">Nucleotide-binding</keyword>
<evidence type="ECO:0000259" key="7">
    <source>
        <dbReference type="Pfam" id="PF02518"/>
    </source>
</evidence>
<dbReference type="PANTHER" id="PTHR24421">
    <property type="entry name" value="NITRATE/NITRITE SENSOR PROTEIN NARX-RELATED"/>
    <property type="match status" value="1"/>
</dbReference>
<dbReference type="EMBL" id="JBHTHX010002448">
    <property type="protein sequence ID" value="MFD0890448.1"/>
    <property type="molecule type" value="Genomic_DNA"/>
</dbReference>
<evidence type="ECO:0000256" key="4">
    <source>
        <dbReference type="ARBA" id="ARBA00022777"/>
    </source>
</evidence>
<dbReference type="PRINTS" id="PR00344">
    <property type="entry name" value="BCTRLSENSOR"/>
</dbReference>
<reference evidence="9" key="1">
    <citation type="journal article" date="2019" name="Int. J. Syst. Evol. Microbiol.">
        <title>The Global Catalogue of Microorganisms (GCM) 10K type strain sequencing project: providing services to taxonomists for standard genome sequencing and annotation.</title>
        <authorList>
            <consortium name="The Broad Institute Genomics Platform"/>
            <consortium name="The Broad Institute Genome Sequencing Center for Infectious Disease"/>
            <person name="Wu L."/>
            <person name="Ma J."/>
        </authorList>
    </citation>
    <scope>NUCLEOTIDE SEQUENCE [LARGE SCALE GENOMIC DNA]</scope>
    <source>
        <strain evidence="9">CCUG 62974</strain>
    </source>
</reference>
<dbReference type="PANTHER" id="PTHR24421:SF10">
    <property type="entry name" value="NITRATE_NITRITE SENSOR PROTEIN NARQ"/>
    <property type="match status" value="1"/>
</dbReference>
<sequence>QLAVEVEDDGRGVGGDAAPGEGSGHGLVGIRERVALYGGVLRIGPRPEGGFEVNARFPLKDV</sequence>
<gene>
    <name evidence="8" type="ORF">ACFQ08_38400</name>
</gene>
<dbReference type="GO" id="GO:0005524">
    <property type="term" value="F:ATP binding"/>
    <property type="evidence" value="ECO:0007669"/>
    <property type="project" value="UniProtKB-KW"/>
</dbReference>
<feature type="non-terminal residue" evidence="8">
    <location>
        <position position="1"/>
    </location>
</feature>
<evidence type="ECO:0000256" key="1">
    <source>
        <dbReference type="ARBA" id="ARBA00000085"/>
    </source>
</evidence>
<evidence type="ECO:0000313" key="8">
    <source>
        <dbReference type="EMBL" id="MFD0890448.1"/>
    </source>
</evidence>
<keyword evidence="3" id="KW-0808">Transferase</keyword>